<dbReference type="PANTHER" id="PTHR39322:SF1">
    <property type="entry name" value="ISOVALERYL-HOMOSERINE LACTONE SYNTHASE"/>
    <property type="match status" value="1"/>
</dbReference>
<feature type="region of interest" description="Disordered" evidence="5">
    <location>
        <begin position="290"/>
        <end position="325"/>
    </location>
</feature>
<dbReference type="Gene3D" id="3.90.1150.10">
    <property type="entry name" value="Aspartate Aminotransferase, domain 1"/>
    <property type="match status" value="1"/>
</dbReference>
<dbReference type="GO" id="GO:0007165">
    <property type="term" value="P:signal transduction"/>
    <property type="evidence" value="ECO:0007669"/>
    <property type="project" value="TreeGrafter"/>
</dbReference>
<dbReference type="Pfam" id="PF00765">
    <property type="entry name" value="Autoind_synth"/>
    <property type="match status" value="1"/>
</dbReference>
<keyword evidence="1" id="KW-0673">Quorum sensing</keyword>
<evidence type="ECO:0000313" key="6">
    <source>
        <dbReference type="EMBL" id="QZN99578.1"/>
    </source>
</evidence>
<dbReference type="Gene3D" id="3.40.630.30">
    <property type="match status" value="1"/>
</dbReference>
<dbReference type="InterPro" id="IPR015424">
    <property type="entry name" value="PyrdxlP-dep_Trfase"/>
</dbReference>
<dbReference type="InterPro" id="IPR015422">
    <property type="entry name" value="PyrdxlP-dep_Trfase_small"/>
</dbReference>
<keyword evidence="6" id="KW-0032">Aminotransferase</keyword>
<keyword evidence="4" id="KW-0071">Autoinducer synthesis</keyword>
<feature type="region of interest" description="Disordered" evidence="5">
    <location>
        <begin position="170"/>
        <end position="208"/>
    </location>
</feature>
<dbReference type="InterPro" id="IPR016181">
    <property type="entry name" value="Acyl_CoA_acyltransferase"/>
</dbReference>
<dbReference type="SUPFAM" id="SSF53383">
    <property type="entry name" value="PLP-dependent transferases"/>
    <property type="match status" value="1"/>
</dbReference>
<dbReference type="GO" id="GO:0009372">
    <property type="term" value="P:quorum sensing"/>
    <property type="evidence" value="ECO:0007669"/>
    <property type="project" value="UniProtKB-KW"/>
</dbReference>
<dbReference type="Proteomes" id="UP000825701">
    <property type="component" value="Chromosome"/>
</dbReference>
<dbReference type="KEGG" id="cmet:K6K41_23200"/>
<proteinExistence type="predicted"/>
<evidence type="ECO:0000256" key="2">
    <source>
        <dbReference type="ARBA" id="ARBA00022679"/>
    </source>
</evidence>
<dbReference type="GO" id="GO:0008483">
    <property type="term" value="F:transaminase activity"/>
    <property type="evidence" value="ECO:0007669"/>
    <property type="project" value="UniProtKB-KW"/>
</dbReference>
<dbReference type="InterPro" id="IPR001690">
    <property type="entry name" value="Autoind_synthase"/>
</dbReference>
<keyword evidence="3" id="KW-0949">S-adenosyl-L-methionine</keyword>
<keyword evidence="7" id="KW-1185">Reference proteome</keyword>
<gene>
    <name evidence="6" type="ORF">K6K41_23200</name>
</gene>
<name>A0A9E6R7S2_9HYPH</name>
<accession>A0A9E6R7S2</accession>
<reference evidence="6" key="1">
    <citation type="submission" date="2021-08" db="EMBL/GenBank/DDBJ databases">
        <authorList>
            <person name="Zhang H."/>
            <person name="Xu M."/>
            <person name="Yu Z."/>
            <person name="Yang L."/>
            <person name="Cai Y."/>
        </authorList>
    </citation>
    <scope>NUCLEOTIDE SEQUENCE</scope>
    <source>
        <strain evidence="6">CHL1</strain>
    </source>
</reference>
<dbReference type="AlphaFoldDB" id="A0A9E6R7S2"/>
<dbReference type="SUPFAM" id="SSF55729">
    <property type="entry name" value="Acyl-CoA N-acyltransferases (Nat)"/>
    <property type="match status" value="1"/>
</dbReference>
<dbReference type="RefSeq" id="WP_261402664.1">
    <property type="nucleotide sequence ID" value="NZ_CP081869.1"/>
</dbReference>
<evidence type="ECO:0000313" key="7">
    <source>
        <dbReference type="Proteomes" id="UP000825701"/>
    </source>
</evidence>
<organism evidence="6 7">
    <name type="scientific">Chenggangzhangella methanolivorans</name>
    <dbReference type="NCBI Taxonomy" id="1437009"/>
    <lineage>
        <taxon>Bacteria</taxon>
        <taxon>Pseudomonadati</taxon>
        <taxon>Pseudomonadota</taxon>
        <taxon>Alphaproteobacteria</taxon>
        <taxon>Hyphomicrobiales</taxon>
        <taxon>Methylopilaceae</taxon>
        <taxon>Chenggangzhangella</taxon>
    </lineage>
</organism>
<evidence type="ECO:0000256" key="1">
    <source>
        <dbReference type="ARBA" id="ARBA00022654"/>
    </source>
</evidence>
<evidence type="ECO:0000256" key="4">
    <source>
        <dbReference type="ARBA" id="ARBA00022929"/>
    </source>
</evidence>
<evidence type="ECO:0000256" key="3">
    <source>
        <dbReference type="ARBA" id="ARBA00022691"/>
    </source>
</evidence>
<sequence>MIEAFSWRAAHLAKDGLAAQARLRHRVFVERRALPHATFDGMEYDRFDTPAAVYLVWRDGGGEARGLIRLLPTTRPYMMQTFWPEMVAEGAPPVSPKIWEITRVCVDKAAIPRERRVILPELLCGVAEFFELNGISAMVGVARAHLVEHYIPQEGIRWLGAAAEVEGEVEGVPRSDALHPADGPSRKARRDGPGAESVRRRRHGREVRGVRADQELESSVRYYGPRFPASFASARGSEIVAEDGRRIIDFLSACGALNYGHNHPRLKRAVADHLEGDGLLARARPRTRPHAISCAPSSASCWRRAGSTTASSSPGPRGPTRSRRR</sequence>
<evidence type="ECO:0000256" key="5">
    <source>
        <dbReference type="SAM" id="MobiDB-lite"/>
    </source>
</evidence>
<dbReference type="PANTHER" id="PTHR39322">
    <property type="entry name" value="ACYL-HOMOSERINE-LACTONE SYNTHASE"/>
    <property type="match status" value="1"/>
</dbReference>
<dbReference type="EMBL" id="CP081869">
    <property type="protein sequence ID" value="QZN99578.1"/>
    <property type="molecule type" value="Genomic_DNA"/>
</dbReference>
<dbReference type="PRINTS" id="PR01549">
    <property type="entry name" value="AUTOINDCRSYN"/>
</dbReference>
<protein>
    <submittedName>
        <fullName evidence="6">Aminotransferase class III-fold pyridoxal phosphate-dependent enzyme</fullName>
    </submittedName>
</protein>
<keyword evidence="2" id="KW-0808">Transferase</keyword>
<feature type="compositionally biased region" description="Low complexity" evidence="5">
    <location>
        <begin position="303"/>
        <end position="319"/>
    </location>
</feature>